<evidence type="ECO:0000259" key="1">
    <source>
        <dbReference type="Pfam" id="PF01261"/>
    </source>
</evidence>
<sequence>MALEFANPAGPSRRDLLKTAAVAAVCGAVHPLLAGPKSSEAGFQLNYLLPSCMYGYMSLAEILPEVKKIGATGIDLWPKVHGNQREQLDEMGREAFTELLRKHDVTLDCITQYKLGPFGLQEEMRLAKEFGCGTIVTGGKGPRGLTGSELKNAVRDFVEQMKPHLAVAEKTGVTIAIENHGNNLIESPDSLKWLVELRPSNHLAVALAPYHLPQDPQQLANLIRDLGPTGIAMFYAWQHGKGCMQKLPKEQELEQMPGRGELDFAPILAALKDIQYHGWTEIFMHPVPRGIPILETASEVTAEINRARNYLKAQL</sequence>
<dbReference type="Gene3D" id="3.20.20.150">
    <property type="entry name" value="Divalent-metal-dependent TIM barrel enzymes"/>
    <property type="match status" value="1"/>
</dbReference>
<dbReference type="Proteomes" id="UP000006860">
    <property type="component" value="Chromosome"/>
</dbReference>
<dbReference type="PANTHER" id="PTHR12110:SF21">
    <property type="entry name" value="XYLOSE ISOMERASE-LIKE TIM BARREL DOMAIN-CONTAINING PROTEIN"/>
    <property type="match status" value="1"/>
</dbReference>
<reference evidence="3" key="1">
    <citation type="submission" date="2011-02" db="EMBL/GenBank/DDBJ databases">
        <title>The complete genome of Planctomyces brasiliensis DSM 5305.</title>
        <authorList>
            <person name="Lucas S."/>
            <person name="Copeland A."/>
            <person name="Lapidus A."/>
            <person name="Bruce D."/>
            <person name="Goodwin L."/>
            <person name="Pitluck S."/>
            <person name="Kyrpides N."/>
            <person name="Mavromatis K."/>
            <person name="Pagani I."/>
            <person name="Ivanova N."/>
            <person name="Ovchinnikova G."/>
            <person name="Lu M."/>
            <person name="Detter J.C."/>
            <person name="Han C."/>
            <person name="Land M."/>
            <person name="Hauser L."/>
            <person name="Markowitz V."/>
            <person name="Cheng J.-F."/>
            <person name="Hugenholtz P."/>
            <person name="Woyke T."/>
            <person name="Wu D."/>
            <person name="Tindall B."/>
            <person name="Pomrenke H.G."/>
            <person name="Brambilla E."/>
            <person name="Klenk H.-P."/>
            <person name="Eisen J.A."/>
        </authorList>
    </citation>
    <scope>NUCLEOTIDE SEQUENCE [LARGE SCALE GENOMIC DNA]</scope>
    <source>
        <strain evidence="3">ATCC 49424 / DSM 5305 / JCM 21570 / NBRC 103401 / IFAM 1448</strain>
    </source>
</reference>
<dbReference type="Pfam" id="PF01261">
    <property type="entry name" value="AP_endonuc_2"/>
    <property type="match status" value="1"/>
</dbReference>
<dbReference type="HOGENOM" id="CLU_882460_0_0_0"/>
<dbReference type="InterPro" id="IPR006311">
    <property type="entry name" value="TAT_signal"/>
</dbReference>
<dbReference type="GO" id="GO:0016853">
    <property type="term" value="F:isomerase activity"/>
    <property type="evidence" value="ECO:0007669"/>
    <property type="project" value="UniProtKB-KW"/>
</dbReference>
<dbReference type="KEGG" id="pbs:Plabr_3221"/>
<keyword evidence="3" id="KW-1185">Reference proteome</keyword>
<dbReference type="InterPro" id="IPR013022">
    <property type="entry name" value="Xyl_isomerase-like_TIM-brl"/>
</dbReference>
<proteinExistence type="predicted"/>
<dbReference type="NCBIfam" id="TIGR01409">
    <property type="entry name" value="TAT_signal_seq"/>
    <property type="match status" value="1"/>
</dbReference>
<dbReference type="InterPro" id="IPR050312">
    <property type="entry name" value="IolE/XylAMocC-like"/>
</dbReference>
<dbReference type="EMBL" id="CP002546">
    <property type="protein sequence ID" value="ADY60818.1"/>
    <property type="molecule type" value="Genomic_DNA"/>
</dbReference>
<dbReference type="RefSeq" id="WP_013629539.1">
    <property type="nucleotide sequence ID" value="NC_015174.1"/>
</dbReference>
<dbReference type="STRING" id="756272.Plabr_3221"/>
<evidence type="ECO:0000313" key="3">
    <source>
        <dbReference type="Proteomes" id="UP000006860"/>
    </source>
</evidence>
<dbReference type="PROSITE" id="PS51318">
    <property type="entry name" value="TAT"/>
    <property type="match status" value="1"/>
</dbReference>
<dbReference type="eggNOG" id="COG1082">
    <property type="taxonomic scope" value="Bacteria"/>
</dbReference>
<protein>
    <submittedName>
        <fullName evidence="2">Xylose isomerase domain-containing protein TIM barrel</fullName>
    </submittedName>
</protein>
<dbReference type="InterPro" id="IPR019546">
    <property type="entry name" value="TAT_signal_bac_arc"/>
</dbReference>
<dbReference type="OrthoDB" id="244362at2"/>
<dbReference type="InterPro" id="IPR036237">
    <property type="entry name" value="Xyl_isomerase-like_sf"/>
</dbReference>
<dbReference type="PANTHER" id="PTHR12110">
    <property type="entry name" value="HYDROXYPYRUVATE ISOMERASE"/>
    <property type="match status" value="1"/>
</dbReference>
<dbReference type="AlphaFoldDB" id="F0SJK6"/>
<accession>F0SJK6</accession>
<evidence type="ECO:0000313" key="2">
    <source>
        <dbReference type="EMBL" id="ADY60818.1"/>
    </source>
</evidence>
<keyword evidence="2" id="KW-0413">Isomerase</keyword>
<gene>
    <name evidence="2" type="ordered locus">Plabr_3221</name>
</gene>
<organism evidence="2 3">
    <name type="scientific">Rubinisphaera brasiliensis (strain ATCC 49424 / DSM 5305 / JCM 21570 / IAM 15109 / NBRC 103401 / IFAM 1448)</name>
    <name type="common">Planctomyces brasiliensis</name>
    <dbReference type="NCBI Taxonomy" id="756272"/>
    <lineage>
        <taxon>Bacteria</taxon>
        <taxon>Pseudomonadati</taxon>
        <taxon>Planctomycetota</taxon>
        <taxon>Planctomycetia</taxon>
        <taxon>Planctomycetales</taxon>
        <taxon>Planctomycetaceae</taxon>
        <taxon>Rubinisphaera</taxon>
    </lineage>
</organism>
<dbReference type="SUPFAM" id="SSF51658">
    <property type="entry name" value="Xylose isomerase-like"/>
    <property type="match status" value="1"/>
</dbReference>
<feature type="domain" description="Xylose isomerase-like TIM barrel" evidence="1">
    <location>
        <begin position="65"/>
        <end position="282"/>
    </location>
</feature>
<name>F0SJK6_RUBBR</name>